<dbReference type="PANTHER" id="PTHR23302">
    <property type="entry name" value="TRANSMEMBRANE CHANNEL-RELATED"/>
    <property type="match status" value="1"/>
</dbReference>
<dbReference type="InterPro" id="IPR038900">
    <property type="entry name" value="TMC"/>
</dbReference>
<accession>A0A7R8HAQ4</accession>
<gene>
    <name evidence="6" type="ORF">LSAA_11463</name>
</gene>
<dbReference type="OrthoDB" id="1936208at2759"/>
<dbReference type="Proteomes" id="UP000675881">
    <property type="component" value="Chromosome 6"/>
</dbReference>
<evidence type="ECO:0000256" key="2">
    <source>
        <dbReference type="ARBA" id="ARBA00006510"/>
    </source>
</evidence>
<dbReference type="Pfam" id="PF07810">
    <property type="entry name" value="TMC"/>
    <property type="match status" value="1"/>
</dbReference>
<sequence length="431" mass="49260">MNEEIELVEQDYSPINKEGDEVGINMESYLKYSGTPIREICESIQGDQSFLVLFLDLNWHMIFINDNAPSRPFSILNGIIGGIRSCSTAITMSQLCFQMGVYLVQVMYISIPTMSLYLVSVLYISISMARLYRKNFIDYVVSLDAHHFFTNHIASLLKESFENKMSHSHRLYKHLDKNLLAKRIVIHIIIISILLSAGALTYFAIDIIEDKLSFGSSLRQILLNFGISNSMNCQGQPCIVEKAMNEESCWESFVGKAIYQLAVAYVLILLLGTFVMELLHRILNSIFNKIPPPDFDTSRNSTHLIYSQSIALIGYYFVPGISLFMIFSSMLTFYVKLLSLRFNCSKSKTPWRAARSQTVFMVYAFFSTLISVIGYIFVASALHRLDSFIFKPAFIIGLIVILLVSIYYTQSLNRTYVIETKKLKENINRQK</sequence>
<evidence type="ECO:0000313" key="6">
    <source>
        <dbReference type="EMBL" id="CAF2970386.1"/>
    </source>
</evidence>
<evidence type="ECO:0000256" key="1">
    <source>
        <dbReference type="ARBA" id="ARBA00004141"/>
    </source>
</evidence>
<evidence type="ECO:0000313" key="7">
    <source>
        <dbReference type="Proteomes" id="UP000675881"/>
    </source>
</evidence>
<dbReference type="GO" id="GO:0005886">
    <property type="term" value="C:plasma membrane"/>
    <property type="evidence" value="ECO:0007669"/>
    <property type="project" value="InterPro"/>
</dbReference>
<dbReference type="AlphaFoldDB" id="A0A7R8HAQ4"/>
<dbReference type="PANTHER" id="PTHR23302:SF43">
    <property type="entry name" value="TMC DOMAIN-CONTAINING PROTEIN"/>
    <property type="match status" value="1"/>
</dbReference>
<dbReference type="InterPro" id="IPR012496">
    <property type="entry name" value="TMC_dom"/>
</dbReference>
<keyword evidence="7" id="KW-1185">Reference proteome</keyword>
<protein>
    <submittedName>
        <fullName evidence="6">TMC</fullName>
    </submittedName>
</protein>
<reference evidence="6" key="1">
    <citation type="submission" date="2021-02" db="EMBL/GenBank/DDBJ databases">
        <authorList>
            <person name="Bekaert M."/>
        </authorList>
    </citation>
    <scope>NUCLEOTIDE SEQUENCE</scope>
    <source>
        <strain evidence="6">IoA-00</strain>
    </source>
</reference>
<evidence type="ECO:0000256" key="4">
    <source>
        <dbReference type="ARBA" id="ARBA00022989"/>
    </source>
</evidence>
<keyword evidence="3" id="KW-0812">Transmembrane</keyword>
<comment type="similarity">
    <text evidence="2">Belongs to the TMC family.</text>
</comment>
<keyword evidence="4" id="KW-1133">Transmembrane helix</keyword>
<dbReference type="EMBL" id="HG994585">
    <property type="protein sequence ID" value="CAF2970386.1"/>
    <property type="molecule type" value="Genomic_DNA"/>
</dbReference>
<name>A0A7R8HAQ4_LEPSM</name>
<evidence type="ECO:0000256" key="5">
    <source>
        <dbReference type="ARBA" id="ARBA00023136"/>
    </source>
</evidence>
<keyword evidence="5" id="KW-0472">Membrane</keyword>
<evidence type="ECO:0000256" key="3">
    <source>
        <dbReference type="ARBA" id="ARBA00022692"/>
    </source>
</evidence>
<proteinExistence type="inferred from homology"/>
<organism evidence="6 7">
    <name type="scientific">Lepeophtheirus salmonis</name>
    <name type="common">Salmon louse</name>
    <name type="synonym">Caligus salmonis</name>
    <dbReference type="NCBI Taxonomy" id="72036"/>
    <lineage>
        <taxon>Eukaryota</taxon>
        <taxon>Metazoa</taxon>
        <taxon>Ecdysozoa</taxon>
        <taxon>Arthropoda</taxon>
        <taxon>Crustacea</taxon>
        <taxon>Multicrustacea</taxon>
        <taxon>Hexanauplia</taxon>
        <taxon>Copepoda</taxon>
        <taxon>Siphonostomatoida</taxon>
        <taxon>Caligidae</taxon>
        <taxon>Lepeophtheirus</taxon>
    </lineage>
</organism>
<dbReference type="GO" id="GO:0008381">
    <property type="term" value="F:mechanosensitive monoatomic ion channel activity"/>
    <property type="evidence" value="ECO:0007669"/>
    <property type="project" value="TreeGrafter"/>
</dbReference>
<comment type="subcellular location">
    <subcellularLocation>
        <location evidence="1">Membrane</location>
        <topology evidence="1">Multi-pass membrane protein</topology>
    </subcellularLocation>
</comment>